<name>A0A1A9R9S2_EIKCO</name>
<dbReference type="EMBL" id="LXSF01000012">
    <property type="protein sequence ID" value="OAM15395.1"/>
    <property type="molecule type" value="Genomic_DNA"/>
</dbReference>
<dbReference type="PROSITE" id="PS50404">
    <property type="entry name" value="GST_NTER"/>
    <property type="match status" value="1"/>
</dbReference>
<dbReference type="Gene3D" id="1.20.1050.10">
    <property type="match status" value="1"/>
</dbReference>
<dbReference type="Pfam" id="PF13409">
    <property type="entry name" value="GST_N_2"/>
    <property type="match status" value="1"/>
</dbReference>
<accession>A0A1A9R9S2</accession>
<comment type="caution">
    <text evidence="2">The sequence shown here is derived from an EMBL/GenBank/DDBJ whole genome shotgun (WGS) entry which is preliminary data.</text>
</comment>
<dbReference type="InterPro" id="IPR036249">
    <property type="entry name" value="Thioredoxin-like_sf"/>
</dbReference>
<dbReference type="RefSeq" id="WP_064104737.1">
    <property type="nucleotide sequence ID" value="NZ_LXSF01000012.1"/>
</dbReference>
<reference evidence="3" key="1">
    <citation type="submission" date="2016-05" db="EMBL/GenBank/DDBJ databases">
        <title>Draft genome of Corynebacterium afermentans subsp. afermentans LCDC 88199T.</title>
        <authorList>
            <person name="Bernier A.-M."/>
            <person name="Bernard K."/>
        </authorList>
    </citation>
    <scope>NUCLEOTIDE SEQUENCE [LARGE SCALE GENOMIC DNA]</scope>
    <source>
        <strain evidence="3">NML01-0328</strain>
    </source>
</reference>
<dbReference type="Gene3D" id="3.40.30.10">
    <property type="entry name" value="Glutaredoxin"/>
    <property type="match status" value="1"/>
</dbReference>
<dbReference type="SUPFAM" id="SSF52833">
    <property type="entry name" value="Thioredoxin-like"/>
    <property type="match status" value="1"/>
</dbReference>
<sequence length="202" mass="22180">MKLYTSPTSPYGRLILLAAMPRHDLDFEIAYTNPWENPAELHALNPFSQVPVLQIDSNTVIGNSPFILDFLLGHPLRTAEQTVTAAFAFSLLDQLVKLFGLQKFKAENTPDHPLTERARAACSRGLAAAPQLDAESSDVAHLALGMALVFMQYRLPDLQPHLSPANQKALAQFTARADVRAVSPENLETRPATLAQLQQSLV</sequence>
<gene>
    <name evidence="2" type="ORF">A7P85_09450</name>
</gene>
<organism evidence="2 3">
    <name type="scientific">Eikenella corrodens</name>
    <dbReference type="NCBI Taxonomy" id="539"/>
    <lineage>
        <taxon>Bacteria</taxon>
        <taxon>Pseudomonadati</taxon>
        <taxon>Pseudomonadota</taxon>
        <taxon>Betaproteobacteria</taxon>
        <taxon>Neisseriales</taxon>
        <taxon>Neisseriaceae</taxon>
        <taxon>Eikenella</taxon>
    </lineage>
</organism>
<proteinExistence type="predicted"/>
<protein>
    <recommendedName>
        <fullName evidence="1">GST N-terminal domain-containing protein</fullName>
    </recommendedName>
</protein>
<dbReference type="AlphaFoldDB" id="A0A1A9R9S2"/>
<evidence type="ECO:0000313" key="2">
    <source>
        <dbReference type="EMBL" id="OAM15395.1"/>
    </source>
</evidence>
<dbReference type="InterPro" id="IPR004045">
    <property type="entry name" value="Glutathione_S-Trfase_N"/>
</dbReference>
<dbReference type="Proteomes" id="UP000078003">
    <property type="component" value="Unassembled WGS sequence"/>
</dbReference>
<feature type="domain" description="GST N-terminal" evidence="1">
    <location>
        <begin position="1"/>
        <end position="79"/>
    </location>
</feature>
<evidence type="ECO:0000259" key="1">
    <source>
        <dbReference type="PROSITE" id="PS50404"/>
    </source>
</evidence>
<evidence type="ECO:0000313" key="3">
    <source>
        <dbReference type="Proteomes" id="UP000078003"/>
    </source>
</evidence>